<keyword evidence="3" id="KW-1185">Reference proteome</keyword>
<organism evidence="2 3">
    <name type="scientific">Anaerococcus cruorum</name>
    <dbReference type="NCBI Taxonomy" id="3115617"/>
    <lineage>
        <taxon>Bacteria</taxon>
        <taxon>Bacillati</taxon>
        <taxon>Bacillota</taxon>
        <taxon>Tissierellia</taxon>
        <taxon>Tissierellales</taxon>
        <taxon>Peptoniphilaceae</taxon>
        <taxon>Anaerococcus</taxon>
    </lineage>
</organism>
<evidence type="ECO:0000256" key="1">
    <source>
        <dbReference type="SAM" id="Phobius"/>
    </source>
</evidence>
<feature type="transmembrane region" description="Helical" evidence="1">
    <location>
        <begin position="68"/>
        <end position="87"/>
    </location>
</feature>
<proteinExistence type="predicted"/>
<evidence type="ECO:0000313" key="3">
    <source>
        <dbReference type="Proteomes" id="UP001638015"/>
    </source>
</evidence>
<evidence type="ECO:0000313" key="2">
    <source>
        <dbReference type="EMBL" id="MFO3715212.1"/>
    </source>
</evidence>
<protein>
    <submittedName>
        <fullName evidence="2">Uncharacterized protein</fullName>
    </submittedName>
</protein>
<feature type="transmembrane region" description="Helical" evidence="1">
    <location>
        <begin position="37"/>
        <end position="56"/>
    </location>
</feature>
<keyword evidence="1" id="KW-1133">Transmembrane helix</keyword>
<name>A0ABW9MTT1_9FIRM</name>
<keyword evidence="1" id="KW-0472">Membrane</keyword>
<dbReference type="EMBL" id="JBGMEH010000001">
    <property type="protein sequence ID" value="MFO3715212.1"/>
    <property type="molecule type" value="Genomic_DNA"/>
</dbReference>
<accession>A0ABW9MTT1</accession>
<dbReference type="Proteomes" id="UP001638015">
    <property type="component" value="Unassembled WGS sequence"/>
</dbReference>
<dbReference type="RefSeq" id="WP_410032127.1">
    <property type="nucleotide sequence ID" value="NZ_JBGMEH010000001.1"/>
</dbReference>
<feature type="transmembrane region" description="Helical" evidence="1">
    <location>
        <begin position="12"/>
        <end position="31"/>
    </location>
</feature>
<reference evidence="2 3" key="1">
    <citation type="journal article" date="2025" name="Anaerobe">
        <title>Description of Anaerococcus kampingiae sp. nov., Anaerococcus groningensis sp. nov., Anaerococcus martiniensis sp. nov., and Anaerococcus cruorum sp. nov., isolated from human clinical specimens.</title>
        <authorList>
            <person name="Boiten K.E."/>
            <person name="Meijer J."/>
            <person name="van Wezel E.M."/>
            <person name="Veloo A.C.M."/>
        </authorList>
    </citation>
    <scope>NUCLEOTIDE SEQUENCE [LARGE SCALE GENOMIC DNA]</scope>
    <source>
        <strain evidence="2 3">ENR1039</strain>
    </source>
</reference>
<gene>
    <name evidence="2" type="ORF">ACCQ40_00250</name>
</gene>
<feature type="transmembrane region" description="Helical" evidence="1">
    <location>
        <begin position="107"/>
        <end position="126"/>
    </location>
</feature>
<sequence>MSEEKTKKYNFIEEFKIFILIFTAIFGFVYVPSKNQIYFAIFSSILLIIATIYIMDEDLTFTKHLLNIVIRIYNIISFIFMVQYFILGKVETSYFEKLLAPFNNEGNFNASLIVWIFILTLFLLILQYQSDKSKEEAYGR</sequence>
<comment type="caution">
    <text evidence="2">The sequence shown here is derived from an EMBL/GenBank/DDBJ whole genome shotgun (WGS) entry which is preliminary data.</text>
</comment>
<keyword evidence="1" id="KW-0812">Transmembrane</keyword>